<dbReference type="KEGG" id="ctc:CTC_01548"/>
<name>Q894J5_CLOTE</name>
<accession>Q894J5</accession>
<feature type="transmembrane region" description="Helical" evidence="1">
    <location>
        <begin position="105"/>
        <end position="123"/>
    </location>
</feature>
<gene>
    <name evidence="2" type="ordered locus">CTC_01548</name>
</gene>
<evidence type="ECO:0000313" key="2">
    <source>
        <dbReference type="EMBL" id="AAO36097.1"/>
    </source>
</evidence>
<dbReference type="HOGENOM" id="CLU_1999992_0_0_9"/>
<keyword evidence="1" id="KW-0812">Transmembrane</keyword>
<organism evidence="2 3">
    <name type="scientific">Clostridium tetani (strain Massachusetts / E88)</name>
    <dbReference type="NCBI Taxonomy" id="212717"/>
    <lineage>
        <taxon>Bacteria</taxon>
        <taxon>Bacillati</taxon>
        <taxon>Bacillota</taxon>
        <taxon>Clostridia</taxon>
        <taxon>Eubacteriales</taxon>
        <taxon>Clostridiaceae</taxon>
        <taxon>Clostridium</taxon>
    </lineage>
</organism>
<proteinExistence type="predicted"/>
<dbReference type="EMBL" id="AE015927">
    <property type="protein sequence ID" value="AAO36097.1"/>
    <property type="molecule type" value="Genomic_DNA"/>
</dbReference>
<protein>
    <submittedName>
        <fullName evidence="2">Uncharacterized protein</fullName>
    </submittedName>
</protein>
<reference evidence="2 3" key="1">
    <citation type="journal article" date="2003" name="Proc. Natl. Acad. Sci. U.S.A.">
        <title>The genome sequence of Clostridium tetani, the causative agent of tetanus disease.</title>
        <authorList>
            <person name="Brueggemann H."/>
            <person name="Baumer S."/>
            <person name="Fricke W.F."/>
            <person name="Wiezer A."/>
            <person name="Liesegang H."/>
            <person name="Decker I."/>
            <person name="Herzberg C."/>
            <person name="Martinez-Arias R."/>
            <person name="Merkl R."/>
            <person name="Henne A."/>
            <person name="Gottschalk G."/>
        </authorList>
    </citation>
    <scope>NUCLEOTIDE SEQUENCE [LARGE SCALE GENOMIC DNA]</scope>
    <source>
        <strain evidence="3">Massachusetts / E88</strain>
    </source>
</reference>
<feature type="transmembrane region" description="Helical" evidence="1">
    <location>
        <begin position="57"/>
        <end position="85"/>
    </location>
</feature>
<dbReference type="Proteomes" id="UP000001412">
    <property type="component" value="Chromosome"/>
</dbReference>
<dbReference type="AlphaFoldDB" id="Q894J5"/>
<evidence type="ECO:0000313" key="3">
    <source>
        <dbReference type="Proteomes" id="UP000001412"/>
    </source>
</evidence>
<sequence length="124" mass="13815">MVVFIKPCICSLFIISSISFTRSSIGCSAISLALTPLMSAMSSVSSFSYSPINSITAFIITIPLACASIVLSLPTFINSSISIFFPILANANKCFPLISINKHSLYNYIFLLESVLFFFWWRFW</sequence>
<evidence type="ECO:0000256" key="1">
    <source>
        <dbReference type="SAM" id="Phobius"/>
    </source>
</evidence>
<keyword evidence="1" id="KW-0472">Membrane</keyword>
<keyword evidence="3" id="KW-1185">Reference proteome</keyword>
<keyword evidence="1" id="KW-1133">Transmembrane helix</keyword>
<dbReference type="STRING" id="212717.CTC_01548"/>